<protein>
    <submittedName>
        <fullName evidence="5">Chemotaxis protein</fullName>
    </submittedName>
</protein>
<evidence type="ECO:0000256" key="2">
    <source>
        <dbReference type="ARBA" id="ARBA00029447"/>
    </source>
</evidence>
<dbReference type="Pfam" id="PF13682">
    <property type="entry name" value="CZB"/>
    <property type="match status" value="1"/>
</dbReference>
<organism evidence="5 6">
    <name type="scientific">Hwanghaeella grinnelliae</name>
    <dbReference type="NCBI Taxonomy" id="2500179"/>
    <lineage>
        <taxon>Bacteria</taxon>
        <taxon>Pseudomonadati</taxon>
        <taxon>Pseudomonadota</taxon>
        <taxon>Alphaproteobacteria</taxon>
        <taxon>Rhodospirillales</taxon>
        <taxon>Rhodospirillaceae</taxon>
        <taxon>Hwanghaeella</taxon>
    </lineage>
</organism>
<dbReference type="InterPro" id="IPR004090">
    <property type="entry name" value="Chemotax_Me-accpt_rcpt"/>
</dbReference>
<dbReference type="SUPFAM" id="SSF58104">
    <property type="entry name" value="Methyl-accepting chemotaxis protein (MCP) signaling domain"/>
    <property type="match status" value="1"/>
</dbReference>
<keyword evidence="1 3" id="KW-0807">Transducer</keyword>
<dbReference type="EMBL" id="SADE01000001">
    <property type="protein sequence ID" value="RVU38872.1"/>
    <property type="molecule type" value="Genomic_DNA"/>
</dbReference>
<comment type="caution">
    <text evidence="5">The sequence shown here is derived from an EMBL/GenBank/DDBJ whole genome shotgun (WGS) entry which is preliminary data.</text>
</comment>
<dbReference type="OrthoDB" id="266313at2"/>
<evidence type="ECO:0000313" key="6">
    <source>
        <dbReference type="Proteomes" id="UP000287447"/>
    </source>
</evidence>
<proteinExistence type="inferred from homology"/>
<dbReference type="PANTHER" id="PTHR32089:SF112">
    <property type="entry name" value="LYSOZYME-LIKE PROTEIN-RELATED"/>
    <property type="match status" value="1"/>
</dbReference>
<dbReference type="RefSeq" id="WP_127764243.1">
    <property type="nucleotide sequence ID" value="NZ_SADE01000001.1"/>
</dbReference>
<dbReference type="PROSITE" id="PS50111">
    <property type="entry name" value="CHEMOTAXIS_TRANSDUC_2"/>
    <property type="match status" value="1"/>
</dbReference>
<dbReference type="InterPro" id="IPR025991">
    <property type="entry name" value="Chemoreceptor_zinc-bind_dom"/>
</dbReference>
<dbReference type="GO" id="GO:0004888">
    <property type="term" value="F:transmembrane signaling receptor activity"/>
    <property type="evidence" value="ECO:0007669"/>
    <property type="project" value="InterPro"/>
</dbReference>
<dbReference type="Proteomes" id="UP000287447">
    <property type="component" value="Unassembled WGS sequence"/>
</dbReference>
<dbReference type="Pfam" id="PF00015">
    <property type="entry name" value="MCPsignal"/>
    <property type="match status" value="1"/>
</dbReference>
<dbReference type="SMART" id="SM00283">
    <property type="entry name" value="MA"/>
    <property type="match status" value="1"/>
</dbReference>
<sequence length="462" mass="48200">MPRDALNGQSKTAEGSEQTDAALSLLTALTERDLTQVYGGDTEIGRKAAELAELLRADLSSNLDHSVKIAMVANEASVATAHILKAARTVDSKAQSIAAATEEMVASVNQISETSRHAAAAAEEMQASVEHSNTEAGNAVRAMGELAETVAETSAQAQSLSQASEAIGSIVATIGAIAKQTNLLALNATIEAARAGAAGKGFAVVAGEVKSLSQQTASATEEIRTHIEGLQSQINGIVSSMTAGTDTVERSKTIIDTLGDDMNTVGVKVSTVTSRMEEIAEILEQQTQASAEVAQGVTGIAEQTGDNVTQVAALADALDEAQRSVAQQLGNFAKFDAVNKVVKLAKADHVLWKKRLVDMSVGRAALSESELADHKSCRLGKWYYGPGSLPYREHAAFARLEEPHAAVHQNGIEAARLFNAGNLDGAMTAIGKVEKASEDVLSLLDELDAAGPKAPESKSVTF</sequence>
<dbReference type="AlphaFoldDB" id="A0A3S2ZBM6"/>
<dbReference type="GO" id="GO:0006935">
    <property type="term" value="P:chemotaxis"/>
    <property type="evidence" value="ECO:0007669"/>
    <property type="project" value="InterPro"/>
</dbReference>
<gene>
    <name evidence="5" type="ORF">EOI86_06295</name>
</gene>
<dbReference type="GO" id="GO:0016020">
    <property type="term" value="C:membrane"/>
    <property type="evidence" value="ECO:0007669"/>
    <property type="project" value="InterPro"/>
</dbReference>
<accession>A0A3S2ZBM6</accession>
<dbReference type="PANTHER" id="PTHR32089">
    <property type="entry name" value="METHYL-ACCEPTING CHEMOTAXIS PROTEIN MCPB"/>
    <property type="match status" value="1"/>
</dbReference>
<dbReference type="Gene3D" id="1.20.120.30">
    <property type="entry name" value="Aspartate receptor, ligand-binding domain"/>
    <property type="match status" value="1"/>
</dbReference>
<dbReference type="Gene3D" id="1.10.287.950">
    <property type="entry name" value="Methyl-accepting chemotaxis protein"/>
    <property type="match status" value="1"/>
</dbReference>
<dbReference type="PRINTS" id="PR00260">
    <property type="entry name" value="CHEMTRNSDUCR"/>
</dbReference>
<evidence type="ECO:0000256" key="1">
    <source>
        <dbReference type="ARBA" id="ARBA00023224"/>
    </source>
</evidence>
<evidence type="ECO:0000313" key="5">
    <source>
        <dbReference type="EMBL" id="RVU38872.1"/>
    </source>
</evidence>
<keyword evidence="6" id="KW-1185">Reference proteome</keyword>
<name>A0A3S2ZBM6_9PROT</name>
<reference evidence="6" key="1">
    <citation type="submission" date="2019-01" db="EMBL/GenBank/DDBJ databases">
        <title>Gri0909 isolated from a small marine red alga.</title>
        <authorList>
            <person name="Kim J."/>
            <person name="Jeong S.E."/>
            <person name="Jeon C.O."/>
        </authorList>
    </citation>
    <scope>NUCLEOTIDE SEQUENCE [LARGE SCALE GENOMIC DNA]</scope>
    <source>
        <strain evidence="6">Gri0909</strain>
    </source>
</reference>
<dbReference type="InterPro" id="IPR004089">
    <property type="entry name" value="MCPsignal_dom"/>
</dbReference>
<feature type="domain" description="Methyl-accepting transducer" evidence="4">
    <location>
        <begin position="72"/>
        <end position="301"/>
    </location>
</feature>
<comment type="similarity">
    <text evidence="2">Belongs to the methyl-accepting chemotaxis (MCP) protein family.</text>
</comment>
<dbReference type="GO" id="GO:0007165">
    <property type="term" value="P:signal transduction"/>
    <property type="evidence" value="ECO:0007669"/>
    <property type="project" value="UniProtKB-KW"/>
</dbReference>
<evidence type="ECO:0000259" key="4">
    <source>
        <dbReference type="PROSITE" id="PS50111"/>
    </source>
</evidence>
<evidence type="ECO:0000256" key="3">
    <source>
        <dbReference type="PROSITE-ProRule" id="PRU00284"/>
    </source>
</evidence>